<proteinExistence type="predicted"/>
<dbReference type="EMBL" id="BART01020971">
    <property type="protein sequence ID" value="GAG94536.1"/>
    <property type="molecule type" value="Genomic_DNA"/>
</dbReference>
<accession>X1DDQ9</accession>
<evidence type="ECO:0000313" key="1">
    <source>
        <dbReference type="EMBL" id="GAG94536.1"/>
    </source>
</evidence>
<comment type="caution">
    <text evidence="1">The sequence shown here is derived from an EMBL/GenBank/DDBJ whole genome shotgun (WGS) entry which is preliminary data.</text>
</comment>
<feature type="non-terminal residue" evidence="1">
    <location>
        <position position="1"/>
    </location>
</feature>
<dbReference type="AlphaFoldDB" id="X1DDQ9"/>
<reference evidence="1" key="1">
    <citation type="journal article" date="2014" name="Front. Microbiol.">
        <title>High frequency of phylogenetically diverse reductive dehalogenase-homologous genes in deep subseafloor sedimentary metagenomes.</title>
        <authorList>
            <person name="Kawai M."/>
            <person name="Futagami T."/>
            <person name="Toyoda A."/>
            <person name="Takaki Y."/>
            <person name="Nishi S."/>
            <person name="Hori S."/>
            <person name="Arai W."/>
            <person name="Tsubouchi T."/>
            <person name="Morono Y."/>
            <person name="Uchiyama I."/>
            <person name="Ito T."/>
            <person name="Fujiyama A."/>
            <person name="Inagaki F."/>
            <person name="Takami H."/>
        </authorList>
    </citation>
    <scope>NUCLEOTIDE SEQUENCE</scope>
    <source>
        <strain evidence="1">Expedition CK06-06</strain>
    </source>
</reference>
<gene>
    <name evidence="1" type="ORF">S01H4_38820</name>
</gene>
<name>X1DDQ9_9ZZZZ</name>
<protein>
    <submittedName>
        <fullName evidence="1">Uncharacterized protein</fullName>
    </submittedName>
</protein>
<sequence>DKMATKAEALARLIWKKALGYKETAVIKGELIDTHYHPDRQLMGLLFDRMEGRAPSTIGEGDEKITVAERVSEQGKKRINEVLNDNGN</sequence>
<organism evidence="1">
    <name type="scientific">marine sediment metagenome</name>
    <dbReference type="NCBI Taxonomy" id="412755"/>
    <lineage>
        <taxon>unclassified sequences</taxon>
        <taxon>metagenomes</taxon>
        <taxon>ecological metagenomes</taxon>
    </lineage>
</organism>